<evidence type="ECO:0000256" key="9">
    <source>
        <dbReference type="ARBA" id="ARBA00023180"/>
    </source>
</evidence>
<dbReference type="RefSeq" id="XP_045955666.1">
    <property type="nucleotide sequence ID" value="XM_046103603.1"/>
</dbReference>
<keyword evidence="9" id="KW-0325">Glycoprotein</keyword>
<evidence type="ECO:0000313" key="11">
    <source>
        <dbReference type="Proteomes" id="UP000758603"/>
    </source>
</evidence>
<evidence type="ECO:0000256" key="2">
    <source>
        <dbReference type="ARBA" id="ARBA00009105"/>
    </source>
</evidence>
<evidence type="ECO:0000313" key="10">
    <source>
        <dbReference type="EMBL" id="KAH6649159.1"/>
    </source>
</evidence>
<keyword evidence="7" id="KW-1133">Transmembrane helix</keyword>
<comment type="caution">
    <text evidence="10">The sequence shown here is derived from an EMBL/GenBank/DDBJ whole genome shotgun (WGS) entry which is preliminary data.</text>
</comment>
<gene>
    <name evidence="10" type="ORF">BKA67DRAFT_576930</name>
</gene>
<dbReference type="Pfam" id="PF11051">
    <property type="entry name" value="Mannosyl_trans3"/>
    <property type="match status" value="1"/>
</dbReference>
<dbReference type="GO" id="GO:0005794">
    <property type="term" value="C:Golgi apparatus"/>
    <property type="evidence" value="ECO:0007669"/>
    <property type="project" value="TreeGrafter"/>
</dbReference>
<reference evidence="10" key="1">
    <citation type="journal article" date="2021" name="Nat. Commun.">
        <title>Genetic determinants of endophytism in the Arabidopsis root mycobiome.</title>
        <authorList>
            <person name="Mesny F."/>
            <person name="Miyauchi S."/>
            <person name="Thiergart T."/>
            <person name="Pickel B."/>
            <person name="Atanasova L."/>
            <person name="Karlsson M."/>
            <person name="Huettel B."/>
            <person name="Barry K.W."/>
            <person name="Haridas S."/>
            <person name="Chen C."/>
            <person name="Bauer D."/>
            <person name="Andreopoulos W."/>
            <person name="Pangilinan J."/>
            <person name="LaButti K."/>
            <person name="Riley R."/>
            <person name="Lipzen A."/>
            <person name="Clum A."/>
            <person name="Drula E."/>
            <person name="Henrissat B."/>
            <person name="Kohler A."/>
            <person name="Grigoriev I.V."/>
            <person name="Martin F.M."/>
            <person name="Hacquard S."/>
        </authorList>
    </citation>
    <scope>NUCLEOTIDE SEQUENCE</scope>
    <source>
        <strain evidence="10">MPI-SDFR-AT-0073</strain>
    </source>
</reference>
<evidence type="ECO:0000256" key="5">
    <source>
        <dbReference type="ARBA" id="ARBA00022692"/>
    </source>
</evidence>
<keyword evidence="11" id="KW-1185">Reference proteome</keyword>
<evidence type="ECO:0000256" key="3">
    <source>
        <dbReference type="ARBA" id="ARBA00022676"/>
    </source>
</evidence>
<dbReference type="GeneID" id="70132495"/>
<dbReference type="GO" id="GO:0016020">
    <property type="term" value="C:membrane"/>
    <property type="evidence" value="ECO:0007669"/>
    <property type="project" value="UniProtKB-SubCell"/>
</dbReference>
<dbReference type="AlphaFoldDB" id="A0A9P8UFX2"/>
<dbReference type="GO" id="GO:0000033">
    <property type="term" value="F:alpha-1,3-mannosyltransferase activity"/>
    <property type="evidence" value="ECO:0007669"/>
    <property type="project" value="TreeGrafter"/>
</dbReference>
<keyword evidence="6" id="KW-0735">Signal-anchor</keyword>
<keyword evidence="8" id="KW-0472">Membrane</keyword>
<dbReference type="InterPro" id="IPR022751">
    <property type="entry name" value="Alpha_mannosyltransferase"/>
</dbReference>
<dbReference type="Proteomes" id="UP000758603">
    <property type="component" value="Unassembled WGS sequence"/>
</dbReference>
<evidence type="ECO:0000256" key="6">
    <source>
        <dbReference type="ARBA" id="ARBA00022968"/>
    </source>
</evidence>
<evidence type="ECO:0000256" key="4">
    <source>
        <dbReference type="ARBA" id="ARBA00022679"/>
    </source>
</evidence>
<protein>
    <submittedName>
        <fullName evidence="10">Mannosyltransferase putative-domain-containing protein</fullName>
    </submittedName>
</protein>
<accession>A0A9P8UFX2</accession>
<dbReference type="PANTHER" id="PTHR31392">
    <property type="entry name" value="ALPHA-1,3-MANNOSYLTRANSFERASE MNN1-RELATED"/>
    <property type="match status" value="1"/>
</dbReference>
<keyword evidence="3 10" id="KW-0328">Glycosyltransferase</keyword>
<evidence type="ECO:0000256" key="1">
    <source>
        <dbReference type="ARBA" id="ARBA00004606"/>
    </source>
</evidence>
<comment type="subcellular location">
    <subcellularLocation>
        <location evidence="1">Membrane</location>
        <topology evidence="1">Single-pass type II membrane protein</topology>
    </subcellularLocation>
</comment>
<evidence type="ECO:0000256" key="8">
    <source>
        <dbReference type="ARBA" id="ARBA00023136"/>
    </source>
</evidence>
<keyword evidence="4" id="KW-0808">Transferase</keyword>
<comment type="similarity">
    <text evidence="2">Belongs to the MNN1/MNT family.</text>
</comment>
<proteinExistence type="inferred from homology"/>
<dbReference type="PANTHER" id="PTHR31392:SF1">
    <property type="entry name" value="ALPHA-1,3-MANNOSYLTRANSFERASE MNN1-RELATED"/>
    <property type="match status" value="1"/>
</dbReference>
<name>A0A9P8UFX2_9PEZI</name>
<evidence type="ECO:0000256" key="7">
    <source>
        <dbReference type="ARBA" id="ARBA00022989"/>
    </source>
</evidence>
<sequence length="492" mass="54991">MSSLLGAMHAWQSPRALAVLALLILAILLLSNLRSPILLDHGLQQEHTGADRTKWPPTLPPVDETEAYWLQTSLSGSFEDQSIEIGQRAGVLRDWIQSYDPYSKALHPQLHAESIEKAAVTLFPFLANTLRKSKSKNPMENIQPPFNKSSRGIVILTSVKTFRQTFHLLGALTEVVLTDLPIQIAYSGNDSLRSFQREMLAYRFPSISFLDISTLFVDNSLPLETSDSALKILAGLATTFEQFILLEANTVLLYRPDLLFKQSAYHRTGALLFGRPVQSPMRFPATYPPEVLTSHSSTEWTQGSDVKKTQYLQEKYWSVVVLDKSRVDVLIGLLHASWQTILNGHGRIDDTAPDREIDVWRLAFELTGSPHGLQTPSAAVIGWPRHGAEEEICSFADGYSEENGTLLWYTSLIVRKDEPSFGNDNVPTHRVVMLSSQEVLNGKDILCTVRENARTLTHAQQQIIQKTAQKAQQLDSEFGLANMHKSLTSSDT</sequence>
<dbReference type="OrthoDB" id="430354at2759"/>
<organism evidence="10 11">
    <name type="scientific">Truncatella angustata</name>
    <dbReference type="NCBI Taxonomy" id="152316"/>
    <lineage>
        <taxon>Eukaryota</taxon>
        <taxon>Fungi</taxon>
        <taxon>Dikarya</taxon>
        <taxon>Ascomycota</taxon>
        <taxon>Pezizomycotina</taxon>
        <taxon>Sordariomycetes</taxon>
        <taxon>Xylariomycetidae</taxon>
        <taxon>Amphisphaeriales</taxon>
        <taxon>Sporocadaceae</taxon>
        <taxon>Truncatella</taxon>
    </lineage>
</organism>
<keyword evidence="5" id="KW-0812">Transmembrane</keyword>
<dbReference type="GO" id="GO:0006493">
    <property type="term" value="P:protein O-linked glycosylation"/>
    <property type="evidence" value="ECO:0007669"/>
    <property type="project" value="TreeGrafter"/>
</dbReference>
<dbReference type="EMBL" id="JAGPXC010000007">
    <property type="protein sequence ID" value="KAH6649159.1"/>
    <property type="molecule type" value="Genomic_DNA"/>
</dbReference>